<name>A0A096P7B2_OSTTA</name>
<evidence type="ECO:0000313" key="1">
    <source>
        <dbReference type="EMBL" id="CEF97041.1"/>
    </source>
</evidence>
<dbReference type="KEGG" id="ota:OT_ostta03g01350"/>
<dbReference type="RefSeq" id="XP_022838451.1">
    <property type="nucleotide sequence ID" value="XM_022984717.1"/>
</dbReference>
<sequence>MVSARSRRALSRRLGVWMHFWSRASTQPSHLLVAARVATRVDLPHRTRWVHCGYFIDRETRSRWRQRARVER</sequence>
<dbReference type="EMBL" id="CAID01000003">
    <property type="protein sequence ID" value="CEF97041.1"/>
    <property type="molecule type" value="Genomic_DNA"/>
</dbReference>
<dbReference type="InParanoid" id="A0A096P7B2"/>
<organism evidence="1 2">
    <name type="scientific">Ostreococcus tauri</name>
    <name type="common">Marine green alga</name>
    <dbReference type="NCBI Taxonomy" id="70448"/>
    <lineage>
        <taxon>Eukaryota</taxon>
        <taxon>Viridiplantae</taxon>
        <taxon>Chlorophyta</taxon>
        <taxon>Mamiellophyceae</taxon>
        <taxon>Mamiellales</taxon>
        <taxon>Bathycoccaceae</taxon>
        <taxon>Ostreococcus</taxon>
    </lineage>
</organism>
<reference evidence="1 2" key="2">
    <citation type="journal article" date="2014" name="BMC Genomics">
        <title>An improved genome of the model marine alga Ostreococcus tauri unfolds by assessing Illumina de novo assemblies.</title>
        <authorList>
            <person name="Blanc-Mathieu R."/>
            <person name="Verhelst B."/>
            <person name="Derelle E."/>
            <person name="Rombauts S."/>
            <person name="Bouget F.Y."/>
            <person name="Carre I."/>
            <person name="Chateau A."/>
            <person name="Eyre-Walker A."/>
            <person name="Grimsley N."/>
            <person name="Moreau H."/>
            <person name="Piegu B."/>
            <person name="Rivals E."/>
            <person name="Schackwitz W."/>
            <person name="Van de Peer Y."/>
            <person name="Piganeau G."/>
        </authorList>
    </citation>
    <scope>NUCLEOTIDE SEQUENCE [LARGE SCALE GENOMIC DNA]</scope>
    <source>
        <strain evidence="2">OTTH 0595 / CCAP 157/2 / RCC745</strain>
    </source>
</reference>
<evidence type="ECO:0000313" key="2">
    <source>
        <dbReference type="Proteomes" id="UP000009170"/>
    </source>
</evidence>
<protein>
    <submittedName>
        <fullName evidence="1">Unnamed product</fullName>
    </submittedName>
</protein>
<dbReference type="Proteomes" id="UP000009170">
    <property type="component" value="Unassembled WGS sequence"/>
</dbReference>
<dbReference type="AlphaFoldDB" id="A0A096P7B2"/>
<keyword evidence="2" id="KW-1185">Reference proteome</keyword>
<gene>
    <name evidence="1" type="ORF">OT_ostta03g01350</name>
</gene>
<dbReference type="GeneID" id="34945665"/>
<reference evidence="2" key="1">
    <citation type="journal article" date="2006" name="Proc. Natl. Acad. Sci. U.S.A.">
        <title>Genome analysis of the smallest free-living eukaryote Ostreococcus tauri unveils many unique features.</title>
        <authorList>
            <person name="Derelle E."/>
            <person name="Ferraz C."/>
            <person name="Rombauts S."/>
            <person name="Rouze P."/>
            <person name="Worden A.Z."/>
            <person name="Robbens S."/>
            <person name="Partensky F."/>
            <person name="Degroeve S."/>
            <person name="Echeynie S."/>
            <person name="Cooke R."/>
            <person name="Saeys Y."/>
            <person name="Wuyts J."/>
            <person name="Jabbari K."/>
            <person name="Bowler C."/>
            <person name="Panaud O."/>
            <person name="Piegu B."/>
            <person name="Ball S.G."/>
            <person name="Ral J.-P."/>
            <person name="Bouget F.-Y."/>
            <person name="Piganeau G."/>
            <person name="De Baets B."/>
            <person name="Picard A."/>
            <person name="Delseny M."/>
            <person name="Demaille J."/>
            <person name="Van de Peer Y."/>
            <person name="Moreau H."/>
        </authorList>
    </citation>
    <scope>NUCLEOTIDE SEQUENCE [LARGE SCALE GENOMIC DNA]</scope>
    <source>
        <strain evidence="2">OTTH 0595 / CCAP 157/2 / RCC745</strain>
    </source>
</reference>
<comment type="caution">
    <text evidence="1">The sequence shown here is derived from an EMBL/GenBank/DDBJ whole genome shotgun (WGS) entry which is preliminary data.</text>
</comment>
<proteinExistence type="predicted"/>
<accession>A0A096P7B2</accession>